<dbReference type="SUPFAM" id="SSF53335">
    <property type="entry name" value="S-adenosyl-L-methionine-dependent methyltransferases"/>
    <property type="match status" value="1"/>
</dbReference>
<reference evidence="2 3" key="1">
    <citation type="submission" date="2016-11" db="EMBL/GenBank/DDBJ databases">
        <authorList>
            <person name="Jaros S."/>
            <person name="Januszkiewicz K."/>
            <person name="Wedrychowicz H."/>
        </authorList>
    </citation>
    <scope>NUCLEOTIDE SEQUENCE [LARGE SCALE GENOMIC DNA]</scope>
    <source>
        <strain evidence="2 3">DSM 6792</strain>
    </source>
</reference>
<dbReference type="CDD" id="cd02440">
    <property type="entry name" value="AdoMet_MTases"/>
    <property type="match status" value="1"/>
</dbReference>
<protein>
    <submittedName>
        <fullName evidence="2">Methyltransferase domain-containing protein</fullName>
    </submittedName>
</protein>
<evidence type="ECO:0000313" key="3">
    <source>
        <dbReference type="Proteomes" id="UP000184112"/>
    </source>
</evidence>
<dbReference type="RefSeq" id="WP_073408306.1">
    <property type="nucleotide sequence ID" value="NZ_FQWH01000001.1"/>
</dbReference>
<keyword evidence="2" id="KW-0489">Methyltransferase</keyword>
<name>A0A1M5HLR1_FLAJO</name>
<dbReference type="GO" id="GO:0032259">
    <property type="term" value="P:methylation"/>
    <property type="evidence" value="ECO:0007669"/>
    <property type="project" value="UniProtKB-KW"/>
</dbReference>
<keyword evidence="2" id="KW-0808">Transferase</keyword>
<evidence type="ECO:0000313" key="2">
    <source>
        <dbReference type="EMBL" id="SHG16889.1"/>
    </source>
</evidence>
<sequence>MIKKLNIGCGNDIKAGFINLDIIQLPGVDVVCDIDNEALPFEDNFFEYILCCDVLEHVEYIKVLKEIHRILKPGGVVEIRVPHFTSSNNFIDPTHKKMFSFRTFSFFADNTKYNRNYYFDFQFSNVLHSKITFISKNPINWPFMIWVNINDTTRKIYEETFFRNFAPAYNVEVQLKK</sequence>
<dbReference type="GO" id="GO:0008757">
    <property type="term" value="F:S-adenosylmethionine-dependent methyltransferase activity"/>
    <property type="evidence" value="ECO:0007669"/>
    <property type="project" value="InterPro"/>
</dbReference>
<evidence type="ECO:0000259" key="1">
    <source>
        <dbReference type="Pfam" id="PF08241"/>
    </source>
</evidence>
<dbReference type="AlphaFoldDB" id="A0A1M5HLR1"/>
<feature type="domain" description="Methyltransferase type 11" evidence="1">
    <location>
        <begin position="24"/>
        <end position="77"/>
    </location>
</feature>
<dbReference type="EMBL" id="FQWH01000001">
    <property type="protein sequence ID" value="SHG16889.1"/>
    <property type="molecule type" value="Genomic_DNA"/>
</dbReference>
<proteinExistence type="predicted"/>
<dbReference type="Pfam" id="PF08241">
    <property type="entry name" value="Methyltransf_11"/>
    <property type="match status" value="1"/>
</dbReference>
<gene>
    <name evidence="2" type="ORF">SAMN05444388_101914</name>
</gene>
<dbReference type="Gene3D" id="3.40.50.150">
    <property type="entry name" value="Vaccinia Virus protein VP39"/>
    <property type="match status" value="1"/>
</dbReference>
<dbReference type="Proteomes" id="UP000184112">
    <property type="component" value="Unassembled WGS sequence"/>
</dbReference>
<organism evidence="2 3">
    <name type="scientific">Flavobacterium johnsoniae</name>
    <name type="common">Cytophaga johnsonae</name>
    <dbReference type="NCBI Taxonomy" id="986"/>
    <lineage>
        <taxon>Bacteria</taxon>
        <taxon>Pseudomonadati</taxon>
        <taxon>Bacteroidota</taxon>
        <taxon>Flavobacteriia</taxon>
        <taxon>Flavobacteriales</taxon>
        <taxon>Flavobacteriaceae</taxon>
        <taxon>Flavobacterium</taxon>
    </lineage>
</organism>
<accession>A0A1M5HLR1</accession>
<dbReference type="InterPro" id="IPR013216">
    <property type="entry name" value="Methyltransf_11"/>
</dbReference>
<dbReference type="InterPro" id="IPR029063">
    <property type="entry name" value="SAM-dependent_MTases_sf"/>
</dbReference>